<evidence type="ECO:0000256" key="2">
    <source>
        <dbReference type="ARBA" id="ARBA00022525"/>
    </source>
</evidence>
<keyword evidence="2" id="KW-0964">Secreted</keyword>
<proteinExistence type="predicted"/>
<evidence type="ECO:0000256" key="4">
    <source>
        <dbReference type="ARBA" id="ARBA00023180"/>
    </source>
</evidence>
<dbReference type="PRINTS" id="PR00457">
    <property type="entry name" value="ANPEROXIDASE"/>
</dbReference>
<dbReference type="GO" id="GO:0004601">
    <property type="term" value="F:peroxidase activity"/>
    <property type="evidence" value="ECO:0007669"/>
    <property type="project" value="UniProtKB-KW"/>
</dbReference>
<reference evidence="6 7" key="1">
    <citation type="journal article" date="2019" name="PLoS Biol.">
        <title>Sex chromosomes control vertical transmission of feminizing Wolbachia symbionts in an isopod.</title>
        <authorList>
            <person name="Becking T."/>
            <person name="Chebbi M.A."/>
            <person name="Giraud I."/>
            <person name="Moumen B."/>
            <person name="Laverre T."/>
            <person name="Caubet Y."/>
            <person name="Peccoud J."/>
            <person name="Gilbert C."/>
            <person name="Cordaux R."/>
        </authorList>
    </citation>
    <scope>NUCLEOTIDE SEQUENCE [LARGE SCALE GENOMIC DNA]</scope>
    <source>
        <strain evidence="6">ANa2</strain>
        <tissue evidence="6">Whole body excluding digestive tract and cuticle</tissue>
    </source>
</reference>
<evidence type="ECO:0000256" key="1">
    <source>
        <dbReference type="ARBA" id="ARBA00004613"/>
    </source>
</evidence>
<evidence type="ECO:0000256" key="5">
    <source>
        <dbReference type="SAM" id="SignalP"/>
    </source>
</evidence>
<keyword evidence="3 6" id="KW-0575">Peroxidase</keyword>
<dbReference type="Proteomes" id="UP000326759">
    <property type="component" value="Unassembled WGS sequence"/>
</dbReference>
<evidence type="ECO:0000313" key="6">
    <source>
        <dbReference type="EMBL" id="KAB7496959.1"/>
    </source>
</evidence>
<dbReference type="EMBL" id="SEYY01020852">
    <property type="protein sequence ID" value="KAB7496959.1"/>
    <property type="molecule type" value="Genomic_DNA"/>
</dbReference>
<organism evidence="6 7">
    <name type="scientific">Armadillidium nasatum</name>
    <dbReference type="NCBI Taxonomy" id="96803"/>
    <lineage>
        <taxon>Eukaryota</taxon>
        <taxon>Metazoa</taxon>
        <taxon>Ecdysozoa</taxon>
        <taxon>Arthropoda</taxon>
        <taxon>Crustacea</taxon>
        <taxon>Multicrustacea</taxon>
        <taxon>Malacostraca</taxon>
        <taxon>Eumalacostraca</taxon>
        <taxon>Peracarida</taxon>
        <taxon>Isopoda</taxon>
        <taxon>Oniscidea</taxon>
        <taxon>Crinocheta</taxon>
        <taxon>Armadillidiidae</taxon>
        <taxon>Armadillidium</taxon>
    </lineage>
</organism>
<feature type="chain" id="PRO_5024390989" evidence="5">
    <location>
        <begin position="23"/>
        <end position="474"/>
    </location>
</feature>
<evidence type="ECO:0000313" key="7">
    <source>
        <dbReference type="Proteomes" id="UP000326759"/>
    </source>
</evidence>
<gene>
    <name evidence="6" type="primary">Pxt_6</name>
    <name evidence="6" type="ORF">Anas_04039</name>
</gene>
<dbReference type="GO" id="GO:0020037">
    <property type="term" value="F:heme binding"/>
    <property type="evidence" value="ECO:0007669"/>
    <property type="project" value="InterPro"/>
</dbReference>
<sequence>MKEIRLTLCIVFCFVQLPGSLSHKEEECIEVGFARSSYLTVDQGYKAAKEDLVSLWQNEDKVGNPSYRDFSPQTKNVTRAAILLEETSKNIIGLIRKTRVGKRCREEWLLKGIEKHVTPLIQLDKDFAEGLGLVMSFRCLVGSPFPNVDGTCINEEGPDMGAIGAKFLRLLSPTPGQGGFTLRGSSDKEKSLPSAREVGKVIRSHLQKPSVTALLTEFSHFIASDSFSIPESPRVENINCCENPDHIDCAPIFLEKEDPMYSTIKCFNFKRSAPAQAILGNRESLSMISTYLDATPIYGATNEIAFKLKEGYFGYLNCVNIICFKYRYPTSIDDTEDSNAKKKKNKCEFPNSFKGCFNLDPNESYYILRMNNDTENLRLLLILEHNYLAEILAEINPHFDDALLYNEARRILIAQYNAIIYGEFVPLLVGEELAKKHNLLPGSEGPAVRFIPEVNPGILTSFALAAYRNPAVDG</sequence>
<dbReference type="GO" id="GO:0005576">
    <property type="term" value="C:extracellular region"/>
    <property type="evidence" value="ECO:0007669"/>
    <property type="project" value="UniProtKB-SubCell"/>
</dbReference>
<comment type="caution">
    <text evidence="6">The sequence shown here is derived from an EMBL/GenBank/DDBJ whole genome shotgun (WGS) entry which is preliminary data.</text>
</comment>
<keyword evidence="3 6" id="KW-0560">Oxidoreductase</keyword>
<evidence type="ECO:0000256" key="3">
    <source>
        <dbReference type="ARBA" id="ARBA00022559"/>
    </source>
</evidence>
<dbReference type="Pfam" id="PF03098">
    <property type="entry name" value="An_peroxidase"/>
    <property type="match status" value="1"/>
</dbReference>
<dbReference type="InterPro" id="IPR010255">
    <property type="entry name" value="Haem_peroxidase_sf"/>
</dbReference>
<dbReference type="PANTHER" id="PTHR11475:SF4">
    <property type="entry name" value="CHORION PEROXIDASE"/>
    <property type="match status" value="1"/>
</dbReference>
<name>A0A5N5STD5_9CRUS</name>
<dbReference type="OrthoDB" id="6339244at2759"/>
<keyword evidence="7" id="KW-1185">Reference proteome</keyword>
<dbReference type="Gene3D" id="1.10.640.10">
    <property type="entry name" value="Haem peroxidase domain superfamily, animal type"/>
    <property type="match status" value="1"/>
</dbReference>
<dbReference type="PROSITE" id="PS50292">
    <property type="entry name" value="PEROXIDASE_3"/>
    <property type="match status" value="1"/>
</dbReference>
<feature type="signal peptide" evidence="5">
    <location>
        <begin position="1"/>
        <end position="22"/>
    </location>
</feature>
<keyword evidence="5" id="KW-0732">Signal</keyword>
<protein>
    <submittedName>
        <fullName evidence="6">Chorion peroxidase</fullName>
    </submittedName>
</protein>
<dbReference type="InterPro" id="IPR037120">
    <property type="entry name" value="Haem_peroxidase_sf_animal"/>
</dbReference>
<comment type="subcellular location">
    <subcellularLocation>
        <location evidence="1">Secreted</location>
    </subcellularLocation>
</comment>
<dbReference type="GO" id="GO:0006979">
    <property type="term" value="P:response to oxidative stress"/>
    <property type="evidence" value="ECO:0007669"/>
    <property type="project" value="InterPro"/>
</dbReference>
<accession>A0A5N5STD5</accession>
<dbReference type="SUPFAM" id="SSF48113">
    <property type="entry name" value="Heme-dependent peroxidases"/>
    <property type="match status" value="1"/>
</dbReference>
<dbReference type="AlphaFoldDB" id="A0A5N5STD5"/>
<dbReference type="PANTHER" id="PTHR11475">
    <property type="entry name" value="OXIDASE/PEROXIDASE"/>
    <property type="match status" value="1"/>
</dbReference>
<keyword evidence="4" id="KW-0325">Glycoprotein</keyword>
<dbReference type="InterPro" id="IPR019791">
    <property type="entry name" value="Haem_peroxidase_animal"/>
</dbReference>